<feature type="compositionally biased region" description="Basic and acidic residues" evidence="1">
    <location>
        <begin position="770"/>
        <end position="786"/>
    </location>
</feature>
<accession>A0A3M9Y575</accession>
<proteinExistence type="predicted"/>
<feature type="compositionally biased region" description="Low complexity" evidence="1">
    <location>
        <begin position="714"/>
        <end position="727"/>
    </location>
</feature>
<keyword evidence="3" id="KW-1185">Reference proteome</keyword>
<feature type="compositionally biased region" description="Basic and acidic residues" evidence="1">
    <location>
        <begin position="484"/>
        <end position="511"/>
    </location>
</feature>
<dbReference type="PANTHER" id="PTHR38700:SF1">
    <property type="entry name" value="PH DOMAIN-CONTAINING PROTEIN"/>
    <property type="match status" value="1"/>
</dbReference>
<dbReference type="AlphaFoldDB" id="A0A3M9Y575"/>
<dbReference type="SUPFAM" id="SSF54236">
    <property type="entry name" value="Ubiquitin-like"/>
    <property type="match status" value="1"/>
</dbReference>
<dbReference type="RefSeq" id="XP_028493612.1">
    <property type="nucleotide sequence ID" value="XM_028642589.1"/>
</dbReference>
<feature type="region of interest" description="Disordered" evidence="1">
    <location>
        <begin position="402"/>
        <end position="606"/>
    </location>
</feature>
<protein>
    <recommendedName>
        <fullName evidence="4">PH domain-containing protein</fullName>
    </recommendedName>
</protein>
<dbReference type="EMBL" id="RBVV01000077">
    <property type="protein sequence ID" value="RNJ55454.1"/>
    <property type="molecule type" value="Genomic_DNA"/>
</dbReference>
<gene>
    <name evidence="2" type="ORF">D7B24_008502</name>
</gene>
<evidence type="ECO:0000313" key="2">
    <source>
        <dbReference type="EMBL" id="RNJ55454.1"/>
    </source>
</evidence>
<dbReference type="Proteomes" id="UP000267145">
    <property type="component" value="Unassembled WGS sequence"/>
</dbReference>
<dbReference type="Gene3D" id="2.30.29.30">
    <property type="entry name" value="Pleckstrin-homology domain (PH domain)/Phosphotyrosine-binding domain (PTB)"/>
    <property type="match status" value="1"/>
</dbReference>
<feature type="compositionally biased region" description="Low complexity" evidence="1">
    <location>
        <begin position="674"/>
        <end position="693"/>
    </location>
</feature>
<dbReference type="GeneID" id="39612191"/>
<dbReference type="PANTHER" id="PTHR38700">
    <property type="entry name" value="YALI0E22418P"/>
    <property type="match status" value="1"/>
</dbReference>
<sequence length="793" mass="87807">MPSNNFIHAGGVGGGVVPQLDAPHSASNAGDRRVTIRCMQSSISLPVTPDTSPVDLLFSAANLMSHNIDPPSSIVVECYFSFGLERPLRRYERIRDILNSWERDVQHSLLIIPGGAADISSDLSIESVPRSHDAPPGFINFPMHLSHRPGRWNKRLITLLETGQVYSHKKPDAKLSDKDSTALCNLSDFDVYQVTDQDMLKRLKVPKKHVLAIKSQQKNSVFLNTENFIHFLSTDDTTAARKLHKSVQEWRSWYLVNKKVDLAKKEKALQTNHDRLHVEKPTDIVKSGHHRLKVSVDETPYTIGKFEPLLDMNRFDKPLEEFGKDFLPERPAEKQRPPVQRPPVQKATTRPTTATRQAMASPLHSPRAPVSPPQRIDPFAREDEFKSNGLLGKVYEDRKHHAELAERTSDDSPAEGPFTGGLLQNRLQEESRLQEPSRQARSLDRSNTKRRPSAPPERRFQLDATAEEPPLESPFTGGLLQTRLQEESRQARSLDRSNTRRRPTASERRYQPEASPEPAVPVTGPFTGGGLLQTRNQDPARQTRAPERANTLRGASAEQPTMPRQPGRARARTNPRPPTSDGASYGKLAEKPQPLLDLSNTPRVPDLPQAWREAHGRGVRVPHGAPLVSMATDSREQQYGHLGGSGLAALPPSMATTGLARRGTTKTTKSNPGAAAAAMTTTTATTTTTTTTTGGLERSATRAKSSTRARSSTRVRSASTAAPAQRRAASHEQHQHQQPPVPPMPTKSPVVRPSRRRDDDEDVPLINFVERARGRDPMARGVEMRTRSGPLQG</sequence>
<feature type="compositionally biased region" description="Basic and acidic residues" evidence="1">
    <location>
        <begin position="327"/>
        <end position="336"/>
    </location>
</feature>
<evidence type="ECO:0000256" key="1">
    <source>
        <dbReference type="SAM" id="MobiDB-lite"/>
    </source>
</evidence>
<reference evidence="2 3" key="1">
    <citation type="submission" date="2018-10" db="EMBL/GenBank/DDBJ databases">
        <title>Genome sequence of Verticillium nonalfalfae VnAa140.</title>
        <authorList>
            <person name="Stajich J.E."/>
            <person name="Kasson M.T."/>
        </authorList>
    </citation>
    <scope>NUCLEOTIDE SEQUENCE [LARGE SCALE GENOMIC DNA]</scope>
    <source>
        <strain evidence="2 3">VnAa140</strain>
    </source>
</reference>
<dbReference type="InterPro" id="IPR029071">
    <property type="entry name" value="Ubiquitin-like_domsf"/>
</dbReference>
<organism evidence="2 3">
    <name type="scientific">Verticillium nonalfalfae</name>
    <dbReference type="NCBI Taxonomy" id="1051616"/>
    <lineage>
        <taxon>Eukaryota</taxon>
        <taxon>Fungi</taxon>
        <taxon>Dikarya</taxon>
        <taxon>Ascomycota</taxon>
        <taxon>Pezizomycotina</taxon>
        <taxon>Sordariomycetes</taxon>
        <taxon>Hypocreomycetidae</taxon>
        <taxon>Glomerellales</taxon>
        <taxon>Plectosphaerellaceae</taxon>
        <taxon>Verticillium</taxon>
    </lineage>
</organism>
<evidence type="ECO:0008006" key="4">
    <source>
        <dbReference type="Google" id="ProtNLM"/>
    </source>
</evidence>
<feature type="region of interest" description="Disordered" evidence="1">
    <location>
        <begin position="636"/>
        <end position="793"/>
    </location>
</feature>
<feature type="region of interest" description="Disordered" evidence="1">
    <location>
        <begin position="327"/>
        <end position="383"/>
    </location>
</feature>
<dbReference type="InterPro" id="IPR011993">
    <property type="entry name" value="PH-like_dom_sf"/>
</dbReference>
<comment type="caution">
    <text evidence="2">The sequence shown here is derived from an EMBL/GenBank/DDBJ whole genome shotgun (WGS) entry which is preliminary data.</text>
</comment>
<dbReference type="STRING" id="1051616.A0A3M9Y575"/>
<evidence type="ECO:0000313" key="3">
    <source>
        <dbReference type="Proteomes" id="UP000267145"/>
    </source>
</evidence>
<name>A0A3M9Y575_9PEZI</name>
<feature type="compositionally biased region" description="Low complexity" evidence="1">
    <location>
        <begin position="342"/>
        <end position="356"/>
    </location>
</feature>